<name>C6BPG4_RALP1</name>
<dbReference type="KEGG" id="rpf:Rpic12D_4854"/>
<proteinExistence type="predicted"/>
<sequence>MGLIDLTRRVVEKKLDDAAKAHAPKAERVDVGLPFGARIGSLLEVPRTQIALLTGSLLTLPKSAQMPIVAASRVRLDGADDIALFRLYTDTGLDRSGAGASYLQVLCAQGNVDEIRDLAYYQFLDRTFPITDEEQAPFRGEGFGLGQTDFEMGDEQLANIPQVAPQLAALLGGADSLRFVRDTPGGDYVKPFQAEETRMDDPIGEEGMQKRQSFMPYVRALADGKQERLLISFDNVLSMDGKPTRAAYVDYLVGLALDRSKVKVF</sequence>
<organism evidence="1">
    <name type="scientific">Ralstonia pickettii (strain 12D)</name>
    <dbReference type="NCBI Taxonomy" id="428406"/>
    <lineage>
        <taxon>Bacteria</taxon>
        <taxon>Pseudomonadati</taxon>
        <taxon>Pseudomonadota</taxon>
        <taxon>Betaproteobacteria</taxon>
        <taxon>Burkholderiales</taxon>
        <taxon>Burkholderiaceae</taxon>
        <taxon>Ralstonia</taxon>
    </lineage>
</organism>
<protein>
    <recommendedName>
        <fullName evidence="2">DUF2491 domain-containing protein</fullName>
    </recommendedName>
</protein>
<accession>C6BPG4</accession>
<dbReference type="EMBL" id="CP001646">
    <property type="protein sequence ID" value="ACS66088.1"/>
    <property type="molecule type" value="Genomic_DNA"/>
</dbReference>
<dbReference type="AlphaFoldDB" id="C6BPG4"/>
<geneLocation type="plasmid" evidence="1">
    <name>pRp12D01</name>
</geneLocation>
<dbReference type="Pfam" id="PF10679">
    <property type="entry name" value="DUF2491"/>
    <property type="match status" value="1"/>
</dbReference>
<dbReference type="HOGENOM" id="CLU_1056797_0_0_4"/>
<gene>
    <name evidence="1" type="ordered locus">Rpic12D_4854</name>
</gene>
<evidence type="ECO:0000313" key="1">
    <source>
        <dbReference type="EMBL" id="ACS66088.1"/>
    </source>
</evidence>
<keyword evidence="1" id="KW-0614">Plasmid</keyword>
<reference evidence="1" key="1">
    <citation type="submission" date="2009-06" db="EMBL/GenBank/DDBJ databases">
        <title>Complete sequence plasmid 1 of Ralstonia pickettii 12D.</title>
        <authorList>
            <consortium name="US DOE Joint Genome Institute"/>
            <person name="Lucas S."/>
            <person name="Copeland A."/>
            <person name="Lapidus A."/>
            <person name="Glavina del Rio T."/>
            <person name="Dalin E."/>
            <person name="Tice H."/>
            <person name="Bruce D."/>
            <person name="Goodwin L."/>
            <person name="Pitluck S."/>
            <person name="Sims D."/>
            <person name="Meincke L."/>
            <person name="Brettin T."/>
            <person name="Detter J.C."/>
            <person name="Han C."/>
            <person name="Larimer F."/>
            <person name="Land M."/>
            <person name="Hauser L."/>
            <person name="Kyrpides N."/>
            <person name="Ovchinnikova G."/>
            <person name="Marsh T."/>
            <person name="Richardson P."/>
        </authorList>
    </citation>
    <scope>NUCLEOTIDE SEQUENCE [LARGE SCALE GENOMIC DNA]</scope>
    <source>
        <strain evidence="1">12D</strain>
        <plasmid>12D</plasmid>
        <plasmid evidence="1">pRp12D01</plasmid>
    </source>
</reference>
<dbReference type="InterPro" id="IPR019621">
    <property type="entry name" value="DUF2491"/>
</dbReference>
<evidence type="ECO:0008006" key="2">
    <source>
        <dbReference type="Google" id="ProtNLM"/>
    </source>
</evidence>